<keyword evidence="3" id="KW-1185">Reference proteome</keyword>
<proteinExistence type="predicted"/>
<protein>
    <submittedName>
        <fullName evidence="2">Uncharacterized protein</fullName>
    </submittedName>
</protein>
<name>A0ABN9SUQ0_9DINO</name>
<reference evidence="2" key="1">
    <citation type="submission" date="2023-10" db="EMBL/GenBank/DDBJ databases">
        <authorList>
            <person name="Chen Y."/>
            <person name="Shah S."/>
            <person name="Dougan E. K."/>
            <person name="Thang M."/>
            <person name="Chan C."/>
        </authorList>
    </citation>
    <scope>NUCLEOTIDE SEQUENCE [LARGE SCALE GENOMIC DNA]</scope>
</reference>
<feature type="region of interest" description="Disordered" evidence="1">
    <location>
        <begin position="310"/>
        <end position="334"/>
    </location>
</feature>
<organism evidence="2 3">
    <name type="scientific">Prorocentrum cordatum</name>
    <dbReference type="NCBI Taxonomy" id="2364126"/>
    <lineage>
        <taxon>Eukaryota</taxon>
        <taxon>Sar</taxon>
        <taxon>Alveolata</taxon>
        <taxon>Dinophyceae</taxon>
        <taxon>Prorocentrales</taxon>
        <taxon>Prorocentraceae</taxon>
        <taxon>Prorocentrum</taxon>
    </lineage>
</organism>
<feature type="region of interest" description="Disordered" evidence="1">
    <location>
        <begin position="1"/>
        <end position="37"/>
    </location>
</feature>
<evidence type="ECO:0000313" key="2">
    <source>
        <dbReference type="EMBL" id="CAK0836225.1"/>
    </source>
</evidence>
<evidence type="ECO:0000313" key="3">
    <source>
        <dbReference type="Proteomes" id="UP001189429"/>
    </source>
</evidence>
<accession>A0ABN9SUQ0</accession>
<evidence type="ECO:0000256" key="1">
    <source>
        <dbReference type="SAM" id="MobiDB-lite"/>
    </source>
</evidence>
<dbReference type="EMBL" id="CAUYUJ010013447">
    <property type="protein sequence ID" value="CAK0836225.1"/>
    <property type="molecule type" value="Genomic_DNA"/>
</dbReference>
<sequence>MAVAGTSKATPARFSPDTEEGQRVEEGAPVQRQTSLAQRHVFKMSRESIPLDLVNRFDHLKSKECKIPGKERMANEIINAVVPRDAGYGSSIKPGEMTLGRVVTREKDSTSVTSLSKRIMVNTIFNGNSSEFEAAQQDGEAWSDPGEPGKCACDDTVARKTSKVTSNKWVAKETFNPKGAKLFRGGTDDVMLEELEPPTWKPMRTENKSARKALHDARNDDAMATVTLALKRMGPEVTSYAKADVSRKLAKDTMELLKKAAAPGEKVAEYLVAPIGEVTKLQAEEALIAAGNCYEDLMAMHSQCANLIKTEKRQSNQGGGGSSGSKLAKMSPGK</sequence>
<gene>
    <name evidence="2" type="ORF">PCOR1329_LOCUS32787</name>
</gene>
<dbReference type="Proteomes" id="UP001189429">
    <property type="component" value="Unassembled WGS sequence"/>
</dbReference>
<comment type="caution">
    <text evidence="2">The sequence shown here is derived from an EMBL/GenBank/DDBJ whole genome shotgun (WGS) entry which is preliminary data.</text>
</comment>